<feature type="compositionally biased region" description="Polar residues" evidence="10">
    <location>
        <begin position="242"/>
        <end position="251"/>
    </location>
</feature>
<feature type="compositionally biased region" description="Basic and acidic residues" evidence="10">
    <location>
        <begin position="146"/>
        <end position="156"/>
    </location>
</feature>
<organism evidence="14 15">
    <name type="scientific">Staphylococcus gallinarum</name>
    <dbReference type="NCBI Taxonomy" id="1293"/>
    <lineage>
        <taxon>Bacteria</taxon>
        <taxon>Bacillati</taxon>
        <taxon>Bacillota</taxon>
        <taxon>Bacilli</taxon>
        <taxon>Bacillales</taxon>
        <taxon>Staphylococcaceae</taxon>
        <taxon>Staphylococcus</taxon>
    </lineage>
</organism>
<accession>A0A3A0HAQ4</accession>
<dbReference type="InterPro" id="IPR005877">
    <property type="entry name" value="YSIRK_signal_dom"/>
</dbReference>
<evidence type="ECO:0000256" key="11">
    <source>
        <dbReference type="SAM" id="SignalP"/>
    </source>
</evidence>
<protein>
    <recommendedName>
        <fullName evidence="4">triacylglycerol lipase</fullName>
        <ecNumber evidence="4">3.1.1.3</ecNumber>
    </recommendedName>
</protein>
<evidence type="ECO:0000313" key="15">
    <source>
        <dbReference type="Proteomes" id="UP000283576"/>
    </source>
</evidence>
<evidence type="ECO:0000256" key="7">
    <source>
        <dbReference type="ARBA" id="ARBA00022801"/>
    </source>
</evidence>
<dbReference type="InterPro" id="IPR056304">
    <property type="entry name" value="Lip-like_C"/>
</dbReference>
<feature type="region of interest" description="Disordered" evidence="10">
    <location>
        <begin position="138"/>
        <end position="189"/>
    </location>
</feature>
<feature type="domain" description="YSIRK Gram-positive signal peptide" evidence="12">
    <location>
        <begin position="2"/>
        <end position="24"/>
    </location>
</feature>
<keyword evidence="9" id="KW-0443">Lipid metabolism</keyword>
<feature type="region of interest" description="Disordered" evidence="10">
    <location>
        <begin position="36"/>
        <end position="67"/>
    </location>
</feature>
<dbReference type="NCBIfam" id="NF047351">
    <property type="entry name" value="lipase_YSIRK_Sa"/>
    <property type="match status" value="1"/>
</dbReference>
<evidence type="ECO:0000256" key="8">
    <source>
        <dbReference type="ARBA" id="ARBA00022963"/>
    </source>
</evidence>
<dbReference type="GO" id="GO:0004806">
    <property type="term" value="F:triacylglycerol lipase activity"/>
    <property type="evidence" value="ECO:0007669"/>
    <property type="project" value="UniProtKB-EC"/>
</dbReference>
<evidence type="ECO:0000256" key="5">
    <source>
        <dbReference type="ARBA" id="ARBA00022525"/>
    </source>
</evidence>
<feature type="compositionally biased region" description="Polar residues" evidence="10">
    <location>
        <begin position="267"/>
        <end position="277"/>
    </location>
</feature>
<evidence type="ECO:0000313" key="14">
    <source>
        <dbReference type="EMBL" id="RIL41596.1"/>
    </source>
</evidence>
<keyword evidence="7" id="KW-0378">Hydrolase</keyword>
<evidence type="ECO:0000259" key="12">
    <source>
        <dbReference type="Pfam" id="PF04650"/>
    </source>
</evidence>
<dbReference type="PANTHER" id="PTHR34043:SF3">
    <property type="entry name" value="ALPHA_BETA-HYDROLASES SUPERFAMILY PROTEIN"/>
    <property type="match status" value="1"/>
</dbReference>
<feature type="region of interest" description="Disordered" evidence="10">
    <location>
        <begin position="242"/>
        <end position="277"/>
    </location>
</feature>
<dbReference type="EC" id="3.1.1.3" evidence="4"/>
<dbReference type="Gene3D" id="3.40.50.1820">
    <property type="entry name" value="alpha/beta hydrolase"/>
    <property type="match status" value="1"/>
</dbReference>
<comment type="caution">
    <text evidence="14">The sequence shown here is derived from an EMBL/GenBank/DDBJ whole genome shotgun (WGS) entry which is preliminary data.</text>
</comment>
<feature type="chain" id="PRO_5043545706" description="triacylglycerol lipase" evidence="11">
    <location>
        <begin position="35"/>
        <end position="724"/>
    </location>
</feature>
<dbReference type="Pfam" id="PF04650">
    <property type="entry name" value="YSIRK_signal"/>
    <property type="match status" value="1"/>
</dbReference>
<comment type="catalytic activity">
    <reaction evidence="1">
        <text>a triacylglycerol + H2O = a diacylglycerol + a fatty acid + H(+)</text>
        <dbReference type="Rhea" id="RHEA:12044"/>
        <dbReference type="ChEBI" id="CHEBI:15377"/>
        <dbReference type="ChEBI" id="CHEBI:15378"/>
        <dbReference type="ChEBI" id="CHEBI:17855"/>
        <dbReference type="ChEBI" id="CHEBI:18035"/>
        <dbReference type="ChEBI" id="CHEBI:28868"/>
        <dbReference type="EC" id="3.1.1.3"/>
    </reaction>
</comment>
<evidence type="ECO:0000259" key="13">
    <source>
        <dbReference type="Pfam" id="PF24708"/>
    </source>
</evidence>
<dbReference type="Proteomes" id="UP000283576">
    <property type="component" value="Unassembled WGS sequence"/>
</dbReference>
<dbReference type="SUPFAM" id="SSF53474">
    <property type="entry name" value="alpha/beta-Hydrolases"/>
    <property type="match status" value="1"/>
</dbReference>
<evidence type="ECO:0000256" key="3">
    <source>
        <dbReference type="ARBA" id="ARBA00010701"/>
    </source>
</evidence>
<dbReference type="Pfam" id="PF24708">
    <property type="entry name" value="Lip_C"/>
    <property type="match status" value="1"/>
</dbReference>
<dbReference type="NCBIfam" id="TIGR01168">
    <property type="entry name" value="YSIRK_signal"/>
    <property type="match status" value="1"/>
</dbReference>
<feature type="compositionally biased region" description="Polar residues" evidence="10">
    <location>
        <begin position="176"/>
        <end position="186"/>
    </location>
</feature>
<dbReference type="GO" id="GO:0016042">
    <property type="term" value="P:lipid catabolic process"/>
    <property type="evidence" value="ECO:0007669"/>
    <property type="project" value="UniProtKB-KW"/>
</dbReference>
<name>A0A3A0HAQ4_STAGA</name>
<evidence type="ECO:0000256" key="2">
    <source>
        <dbReference type="ARBA" id="ARBA00004613"/>
    </source>
</evidence>
<evidence type="ECO:0000256" key="9">
    <source>
        <dbReference type="ARBA" id="ARBA00023098"/>
    </source>
</evidence>
<gene>
    <name evidence="14" type="ORF">BUZ01_11725</name>
</gene>
<evidence type="ECO:0000256" key="10">
    <source>
        <dbReference type="SAM" id="MobiDB-lite"/>
    </source>
</evidence>
<keyword evidence="8" id="KW-0442">Lipid degradation</keyword>
<dbReference type="InterPro" id="IPR029058">
    <property type="entry name" value="AB_hydrolase_fold"/>
</dbReference>
<dbReference type="EMBL" id="QXRZ01000009">
    <property type="protein sequence ID" value="RIL41596.1"/>
    <property type="molecule type" value="Genomic_DNA"/>
</dbReference>
<evidence type="ECO:0000256" key="4">
    <source>
        <dbReference type="ARBA" id="ARBA00013279"/>
    </source>
</evidence>
<feature type="signal peptide" evidence="11">
    <location>
        <begin position="1"/>
        <end position="34"/>
    </location>
</feature>
<comment type="similarity">
    <text evidence="3">Belongs to the AB hydrolase superfamily. Lipase family.</text>
</comment>
<feature type="domain" description="Lipase-like C-terminal" evidence="13">
    <location>
        <begin position="347"/>
        <end position="722"/>
    </location>
</feature>
<comment type="subcellular location">
    <subcellularLocation>
        <location evidence="2">Secreted</location>
    </subcellularLocation>
</comment>
<dbReference type="GO" id="GO:0005576">
    <property type="term" value="C:extracellular region"/>
    <property type="evidence" value="ECO:0007669"/>
    <property type="project" value="UniProtKB-SubCell"/>
</dbReference>
<dbReference type="PANTHER" id="PTHR34043">
    <property type="entry name" value="ALPHA/BETA-HYDROLASES SUPERFAMILY PROTEIN"/>
    <property type="match status" value="1"/>
</dbReference>
<evidence type="ECO:0000256" key="6">
    <source>
        <dbReference type="ARBA" id="ARBA00022729"/>
    </source>
</evidence>
<sequence length="724" mass="82016">MRQNKYSIRKGTIGVSSVVISTIILAFSGSTASANEDFDNQNRQNNNSNIKHATQKQQPSIKDDGNKQHLNAQYTSIHNHTESLNQQKETTQNDATLHLNASVNKENIQNTSLEQKENLKSGNDNAFSSEVVANVGKQSLTTNNKDANETVSKIEDNQQTDSTAKEDNGNEERQSTRTTHTTQENNALAHRLKANKCITDHNLKFTHVNNREYPFRYKRNQGIEAQQYKNNQHKAQQFISNQTSSELSNNQNRRKYATDESYHSTKPRTQQNVGNDNYEQYHSSSQLEDSSMKINAYSTNTNHNSHDEQAYIQREISNRSNEQPLMNNTAPIVEQSNNAAKQTRYKNTDPIILVHGFNGFTGDNNPDPNDLYWGGRRLDIHQDLTNNGYENYVASISAFGSNYDRAVELYYYIKGGTIDYGAAHAAKYGHARFGKTYEGVYKDWQPGQKIHLVGHSMGGQTVRQLESLLRNGSQEEIDYQRQHGGEIAPLFQGDHDNMITSITTVASPHNGTYAADLLGNEALIRQFVYDYSKFQGNKYSDIDFGLSQWGLKQRENETYIDYVERVKNESKIWETDDNGFYDLTRAGATKLNQQTSLNPNIIYKSYSGESTRPTFDGKQKADINMTLRHTVPGNVIGKVEDKAWRENDGLVSVVSAQYPFGERSMIATDEVKRGIWQVMPVKHDWDHGDFVGTDATETQITTDEIRQMWMGIANDLVKNEAVVS</sequence>
<dbReference type="RefSeq" id="WP_119480055.1">
    <property type="nucleotide sequence ID" value="NZ_JANILE010000002.1"/>
</dbReference>
<feature type="compositionally biased region" description="Basic and acidic residues" evidence="10">
    <location>
        <begin position="163"/>
        <end position="175"/>
    </location>
</feature>
<proteinExistence type="inferred from homology"/>
<evidence type="ECO:0000256" key="1">
    <source>
        <dbReference type="ARBA" id="ARBA00001024"/>
    </source>
</evidence>
<dbReference type="AlphaFoldDB" id="A0A3A0HAQ4"/>
<keyword evidence="6 11" id="KW-0732">Signal</keyword>
<feature type="compositionally biased region" description="Polar residues" evidence="10">
    <location>
        <begin position="50"/>
        <end position="60"/>
    </location>
</feature>
<keyword evidence="5" id="KW-0964">Secreted</keyword>
<reference evidence="14 15" key="1">
    <citation type="journal article" date="2016" name="Front. Microbiol.">
        <title>Comprehensive Phylogenetic Analysis of Bovine Non-aureus Staphylococci Species Based on Whole-Genome Sequencing.</title>
        <authorList>
            <person name="Naushad S."/>
            <person name="Barkema H.W."/>
            <person name="Luby C."/>
            <person name="Condas L.A."/>
            <person name="Nobrega D.B."/>
            <person name="Carson D.A."/>
            <person name="De Buck J."/>
        </authorList>
    </citation>
    <scope>NUCLEOTIDE SEQUENCE [LARGE SCALE GENOMIC DNA]</scope>
    <source>
        <strain evidence="14 15">SNUC 1388</strain>
    </source>
</reference>